<dbReference type="CDD" id="cd14797">
    <property type="entry name" value="DUF302"/>
    <property type="match status" value="1"/>
</dbReference>
<evidence type="ECO:0000259" key="1">
    <source>
        <dbReference type="Pfam" id="PF03625"/>
    </source>
</evidence>
<reference evidence="2 3" key="1">
    <citation type="journal article" date="2015" name="Genome Announc.">
        <title>Genomes of Geoalkalibacter ferrihydriticus Z-0531T and Geoalkalibacter subterraneus Red1T, Two Haloalkaliphilic Metal-Reducing Deltaproteobacteria.</title>
        <authorList>
            <person name="Badalamenti J.P."/>
            <person name="Krajmalnik-Brown R."/>
            <person name="Torres C.I."/>
            <person name="Bond D.R."/>
        </authorList>
    </citation>
    <scope>NUCLEOTIDE SEQUENCE [LARGE SCALE GENOMIC DNA]</scope>
    <source>
        <strain evidence="2 3">Red1</strain>
    </source>
</reference>
<evidence type="ECO:0000313" key="2">
    <source>
        <dbReference type="EMBL" id="AJF07521.1"/>
    </source>
</evidence>
<dbReference type="PIRSF" id="PIRSF021774">
    <property type="entry name" value="UCP021774"/>
    <property type="match status" value="1"/>
</dbReference>
<dbReference type="EMBL" id="CP010311">
    <property type="protein sequence ID" value="AJF07521.1"/>
    <property type="molecule type" value="Genomic_DNA"/>
</dbReference>
<dbReference type="STRING" id="483547.GSUB_14540"/>
<dbReference type="HOGENOM" id="CLU_126998_1_1_7"/>
<dbReference type="Pfam" id="PF03625">
    <property type="entry name" value="DUF302"/>
    <property type="match status" value="1"/>
</dbReference>
<dbReference type="InterPro" id="IPR016796">
    <property type="entry name" value="UCP021774"/>
</dbReference>
<dbReference type="InterPro" id="IPR005180">
    <property type="entry name" value="DUF302"/>
</dbReference>
<dbReference type="PANTHER" id="PTHR38342">
    <property type="entry name" value="SLR5037 PROTEIN"/>
    <property type="match status" value="1"/>
</dbReference>
<dbReference type="InterPro" id="IPR035923">
    <property type="entry name" value="TT1751-like_sf"/>
</dbReference>
<organism evidence="2 3">
    <name type="scientific">Geoalkalibacter subterraneus</name>
    <dbReference type="NCBI Taxonomy" id="483547"/>
    <lineage>
        <taxon>Bacteria</taxon>
        <taxon>Pseudomonadati</taxon>
        <taxon>Thermodesulfobacteriota</taxon>
        <taxon>Desulfuromonadia</taxon>
        <taxon>Desulfuromonadales</taxon>
        <taxon>Geoalkalibacteraceae</taxon>
        <taxon>Geoalkalibacter</taxon>
    </lineage>
</organism>
<keyword evidence="3" id="KW-1185">Reference proteome</keyword>
<dbReference type="SUPFAM" id="SSF103247">
    <property type="entry name" value="TT1751-like"/>
    <property type="match status" value="1"/>
</dbReference>
<name>A0A0B5FVC0_9BACT</name>
<protein>
    <recommendedName>
        <fullName evidence="1">DUF302 domain-containing protein</fullName>
    </recommendedName>
</protein>
<dbReference type="Proteomes" id="UP000035036">
    <property type="component" value="Chromosome"/>
</dbReference>
<dbReference type="Gene3D" id="3.30.310.70">
    <property type="entry name" value="TT1751-like domain"/>
    <property type="match status" value="1"/>
</dbReference>
<dbReference type="AlphaFoldDB" id="A0A0B5FVC0"/>
<sequence length="132" mass="15178">MDKKLPYGFGKTVERPFDEVVERVRATLREQQFKLMSEIDVTRRFKEDMGMDFRRYRILGACNPHVAYKALSTEIDMGLLFPCNVAIYEESPGKTTVMAVDPVVVFGFNDSVSLQNLLVQIRDRLKLAIDKV</sequence>
<proteinExistence type="predicted"/>
<accession>A0A0B5FVC0</accession>
<evidence type="ECO:0000313" key="3">
    <source>
        <dbReference type="Proteomes" id="UP000035036"/>
    </source>
</evidence>
<dbReference type="PANTHER" id="PTHR38342:SF1">
    <property type="entry name" value="SLR5037 PROTEIN"/>
    <property type="match status" value="1"/>
</dbReference>
<feature type="domain" description="DUF302" evidence="1">
    <location>
        <begin position="39"/>
        <end position="102"/>
    </location>
</feature>
<gene>
    <name evidence="2" type="ORF">GSUB_14540</name>
</gene>
<dbReference type="KEGG" id="gsb:GSUB_14540"/>
<dbReference type="OrthoDB" id="9791067at2"/>
<dbReference type="RefSeq" id="WP_040201434.1">
    <property type="nucleotide sequence ID" value="NZ_CP010311.1"/>
</dbReference>